<evidence type="ECO:0000259" key="1">
    <source>
        <dbReference type="Pfam" id="PF21788"/>
    </source>
</evidence>
<dbReference type="Pfam" id="PF21788">
    <property type="entry name" value="TNP-like_GBD"/>
    <property type="match status" value="1"/>
</dbReference>
<keyword evidence="3" id="KW-1185">Reference proteome</keyword>
<reference evidence="2 3" key="1">
    <citation type="submission" date="2023-01" db="EMBL/GenBank/DDBJ databases">
        <authorList>
            <person name="Whitehead M."/>
        </authorList>
    </citation>
    <scope>NUCLEOTIDE SEQUENCE [LARGE SCALE GENOMIC DNA]</scope>
</reference>
<dbReference type="EMBL" id="CARXXK010000002">
    <property type="protein sequence ID" value="CAI6357799.1"/>
    <property type="molecule type" value="Genomic_DNA"/>
</dbReference>
<dbReference type="Proteomes" id="UP001160148">
    <property type="component" value="Unassembled WGS sequence"/>
</dbReference>
<evidence type="ECO:0000313" key="3">
    <source>
        <dbReference type="Proteomes" id="UP001160148"/>
    </source>
</evidence>
<evidence type="ECO:0000313" key="2">
    <source>
        <dbReference type="EMBL" id="CAI6357799.1"/>
    </source>
</evidence>
<feature type="domain" description="Transposable element P transposase-like GTP-binding insertion" evidence="1">
    <location>
        <begin position="2"/>
        <end position="79"/>
    </location>
</feature>
<sequence length="79" mass="9244">MLYDIEQKEELRAGTKLTKRHVQFHNAKMNVRLAAQTLSESVADALCYLKNQNEHFSDVEPTAEFIRYINNDFDILNSR</sequence>
<proteinExistence type="predicted"/>
<gene>
    <name evidence="2" type="ORF">MEUPH1_LOCUS13388</name>
</gene>
<comment type="caution">
    <text evidence="2">The sequence shown here is derived from an EMBL/GenBank/DDBJ whole genome shotgun (WGS) entry which is preliminary data.</text>
</comment>
<dbReference type="InterPro" id="IPR048366">
    <property type="entry name" value="TNP-like_GBD"/>
</dbReference>
<organism evidence="2 3">
    <name type="scientific">Macrosiphum euphorbiae</name>
    <name type="common">potato aphid</name>
    <dbReference type="NCBI Taxonomy" id="13131"/>
    <lineage>
        <taxon>Eukaryota</taxon>
        <taxon>Metazoa</taxon>
        <taxon>Ecdysozoa</taxon>
        <taxon>Arthropoda</taxon>
        <taxon>Hexapoda</taxon>
        <taxon>Insecta</taxon>
        <taxon>Pterygota</taxon>
        <taxon>Neoptera</taxon>
        <taxon>Paraneoptera</taxon>
        <taxon>Hemiptera</taxon>
        <taxon>Sternorrhyncha</taxon>
        <taxon>Aphidomorpha</taxon>
        <taxon>Aphidoidea</taxon>
        <taxon>Aphididae</taxon>
        <taxon>Macrosiphini</taxon>
        <taxon>Macrosiphum</taxon>
    </lineage>
</organism>
<name>A0AAV0WP16_9HEMI</name>
<dbReference type="AlphaFoldDB" id="A0AAV0WP16"/>
<protein>
    <recommendedName>
        <fullName evidence="1">Transposable element P transposase-like GTP-binding insertion domain-containing protein</fullName>
    </recommendedName>
</protein>
<accession>A0AAV0WP16</accession>